<dbReference type="Proteomes" id="UP001230156">
    <property type="component" value="Unassembled WGS sequence"/>
</dbReference>
<gene>
    <name evidence="7" type="primary">nagA</name>
    <name evidence="7" type="ORF">Q8A70_07655</name>
</gene>
<protein>
    <submittedName>
        <fullName evidence="7">N-acetylglucosamine-6-phosphate deacetylase</fullName>
        <ecNumber evidence="7">3.5.1.25</ecNumber>
    </submittedName>
</protein>
<keyword evidence="2" id="KW-0479">Metal-binding</keyword>
<keyword evidence="4 5" id="KW-0119">Carbohydrate metabolism</keyword>
<sequence>MATALIGATLFDGTNLRDGLAVLIEAGKIAGVMPEAKLPKGVEKQAISGLLAPGFIDVQVNGGGGVLFNETRSIAGIAAIGAAHRRFGTTGFLPTFITDTQASMAEAIKAADAAMQARTPGVLGIHLEGPFLNPERKGIHRADLMRSIGDDDVAMIDLPAGGRVLVTLAPEKTEPSAIARLTKSGVIVAAGHTKADVATIRRAQAAGLTGITHLFNAMPPLMGREPGPVGAALEDKALWCGLIVDLHHVSAVSLRVALAARGPERMMLVTDAMPSVGSDAARFELLGEHIKLVDGALVNDAGTLAGSNLDMASGVRNTVRHLGVPVEDALRMASLNPATFLRLEQELGRIAPGYRADLVLLDADFHVKATWISGARQDEVK</sequence>
<keyword evidence="8" id="KW-1185">Reference proteome</keyword>
<reference evidence="8" key="1">
    <citation type="submission" date="2023-08" db="EMBL/GenBank/DDBJ databases">
        <title>Rhodospirillaceae gen. nov., a novel taxon isolated from the Yangtze River Yuezi River estuary sludge.</title>
        <authorList>
            <person name="Ruan L."/>
        </authorList>
    </citation>
    <scope>NUCLEOTIDE SEQUENCE [LARGE SCALE GENOMIC DNA]</scope>
    <source>
        <strain evidence="8">R-7</strain>
    </source>
</reference>
<dbReference type="CDD" id="cd00854">
    <property type="entry name" value="NagA"/>
    <property type="match status" value="1"/>
</dbReference>
<proteinExistence type="inferred from homology"/>
<feature type="domain" description="Amidohydrolase-related" evidence="6">
    <location>
        <begin position="51"/>
        <end position="374"/>
    </location>
</feature>
<evidence type="ECO:0000256" key="1">
    <source>
        <dbReference type="ARBA" id="ARBA00010716"/>
    </source>
</evidence>
<dbReference type="SUPFAM" id="SSF51556">
    <property type="entry name" value="Metallo-dependent hydrolases"/>
    <property type="match status" value="1"/>
</dbReference>
<evidence type="ECO:0000256" key="5">
    <source>
        <dbReference type="PIRNR" id="PIRNR038994"/>
    </source>
</evidence>
<dbReference type="PIRSF" id="PIRSF038994">
    <property type="entry name" value="NagA"/>
    <property type="match status" value="1"/>
</dbReference>
<dbReference type="NCBIfam" id="TIGR00221">
    <property type="entry name" value="nagA"/>
    <property type="match status" value="1"/>
</dbReference>
<dbReference type="InterPro" id="IPR003764">
    <property type="entry name" value="GlcNAc_6-P_deAcase"/>
</dbReference>
<keyword evidence="3 5" id="KW-0378">Hydrolase</keyword>
<dbReference type="EMBL" id="JAUYVI010000002">
    <property type="protein sequence ID" value="MDQ7247537.1"/>
    <property type="molecule type" value="Genomic_DNA"/>
</dbReference>
<dbReference type="InterPro" id="IPR032466">
    <property type="entry name" value="Metal_Hydrolase"/>
</dbReference>
<dbReference type="Gene3D" id="2.30.40.10">
    <property type="entry name" value="Urease, subunit C, domain 1"/>
    <property type="match status" value="1"/>
</dbReference>
<evidence type="ECO:0000313" key="7">
    <source>
        <dbReference type="EMBL" id="MDQ7247537.1"/>
    </source>
</evidence>
<dbReference type="Pfam" id="PF22643">
    <property type="entry name" value="NagA_N"/>
    <property type="match status" value="1"/>
</dbReference>
<dbReference type="PANTHER" id="PTHR11113">
    <property type="entry name" value="N-ACETYLGLUCOSAMINE-6-PHOSPHATE DEACETYLASE"/>
    <property type="match status" value="1"/>
</dbReference>
<evidence type="ECO:0000256" key="3">
    <source>
        <dbReference type="ARBA" id="ARBA00022801"/>
    </source>
</evidence>
<dbReference type="InterPro" id="IPR006680">
    <property type="entry name" value="Amidohydro-rel"/>
</dbReference>
<evidence type="ECO:0000259" key="6">
    <source>
        <dbReference type="Pfam" id="PF01979"/>
    </source>
</evidence>
<dbReference type="InterPro" id="IPR011059">
    <property type="entry name" value="Metal-dep_hydrolase_composite"/>
</dbReference>
<dbReference type="PANTHER" id="PTHR11113:SF14">
    <property type="entry name" value="N-ACETYLGLUCOSAMINE-6-PHOSPHATE DEACETYLASE"/>
    <property type="match status" value="1"/>
</dbReference>
<accession>A0ABU0YIJ9</accession>
<dbReference type="Gene3D" id="3.20.20.140">
    <property type="entry name" value="Metal-dependent hydrolases"/>
    <property type="match status" value="1"/>
</dbReference>
<name>A0ABU0YIJ9_9PROT</name>
<evidence type="ECO:0000256" key="2">
    <source>
        <dbReference type="ARBA" id="ARBA00022723"/>
    </source>
</evidence>
<evidence type="ECO:0000256" key="4">
    <source>
        <dbReference type="ARBA" id="ARBA00023277"/>
    </source>
</evidence>
<dbReference type="SUPFAM" id="SSF51338">
    <property type="entry name" value="Composite domain of metallo-dependent hydrolases"/>
    <property type="match status" value="1"/>
</dbReference>
<dbReference type="Pfam" id="PF01979">
    <property type="entry name" value="Amidohydro_1"/>
    <property type="match status" value="1"/>
</dbReference>
<evidence type="ECO:0000313" key="8">
    <source>
        <dbReference type="Proteomes" id="UP001230156"/>
    </source>
</evidence>
<dbReference type="EC" id="3.5.1.25" evidence="7"/>
<dbReference type="RefSeq" id="WP_379954940.1">
    <property type="nucleotide sequence ID" value="NZ_JAUYVI010000002.1"/>
</dbReference>
<comment type="similarity">
    <text evidence="1 5">Belongs to the metallo-dependent hydrolases superfamily. NagA family.</text>
</comment>
<dbReference type="GO" id="GO:0008448">
    <property type="term" value="F:N-acetylglucosamine-6-phosphate deacetylase activity"/>
    <property type="evidence" value="ECO:0007669"/>
    <property type="project" value="UniProtKB-EC"/>
</dbReference>
<comment type="caution">
    <text evidence="7">The sequence shown here is derived from an EMBL/GenBank/DDBJ whole genome shotgun (WGS) entry which is preliminary data.</text>
</comment>
<organism evidence="7 8">
    <name type="scientific">Dongia sedimenti</name>
    <dbReference type="NCBI Taxonomy" id="3064282"/>
    <lineage>
        <taxon>Bacteria</taxon>
        <taxon>Pseudomonadati</taxon>
        <taxon>Pseudomonadota</taxon>
        <taxon>Alphaproteobacteria</taxon>
        <taxon>Rhodospirillales</taxon>
        <taxon>Dongiaceae</taxon>
        <taxon>Dongia</taxon>
    </lineage>
</organism>